<proteinExistence type="predicted"/>
<organism evidence="3 4">
    <name type="scientific">Rubroshorea leprosula</name>
    <dbReference type="NCBI Taxonomy" id="152421"/>
    <lineage>
        <taxon>Eukaryota</taxon>
        <taxon>Viridiplantae</taxon>
        <taxon>Streptophyta</taxon>
        <taxon>Embryophyta</taxon>
        <taxon>Tracheophyta</taxon>
        <taxon>Spermatophyta</taxon>
        <taxon>Magnoliopsida</taxon>
        <taxon>eudicotyledons</taxon>
        <taxon>Gunneridae</taxon>
        <taxon>Pentapetalae</taxon>
        <taxon>rosids</taxon>
        <taxon>malvids</taxon>
        <taxon>Malvales</taxon>
        <taxon>Dipterocarpaceae</taxon>
        <taxon>Rubroshorea</taxon>
    </lineage>
</organism>
<protein>
    <submittedName>
        <fullName evidence="3">Uncharacterized protein</fullName>
    </submittedName>
</protein>
<feature type="compositionally biased region" description="Basic and acidic residues" evidence="1">
    <location>
        <begin position="89"/>
        <end position="102"/>
    </location>
</feature>
<name>A0AAV5JNV3_9ROSI</name>
<keyword evidence="4" id="KW-1185">Reference proteome</keyword>
<gene>
    <name evidence="3" type="ORF">SLEP1_g26950</name>
</gene>
<dbReference type="PANTHER" id="PTHR36595">
    <property type="entry name" value="TRANSMEMBRANE PROTEIN"/>
    <property type="match status" value="1"/>
</dbReference>
<sequence>MFDSAIEMITQVASNSLLVFCLCNLIIAIILIGSKPSSTSHQDTTIHLSVVSEPKRGNRERMKAQYMSKKHNSTLYVDGTGVSYATTNSDKKEKEGTMENHKNNIPGNCEEDGQENNDELRRRAEEFIAKVNGEWRAEQFRIVS</sequence>
<dbReference type="PANTHER" id="PTHR36595:SF1">
    <property type="entry name" value="TRANSMEMBRANE PROTEIN"/>
    <property type="match status" value="1"/>
</dbReference>
<evidence type="ECO:0000256" key="1">
    <source>
        <dbReference type="SAM" id="MobiDB-lite"/>
    </source>
</evidence>
<keyword evidence="2" id="KW-1133">Transmembrane helix</keyword>
<evidence type="ECO:0000313" key="3">
    <source>
        <dbReference type="EMBL" id="GKV16283.1"/>
    </source>
</evidence>
<dbReference type="EMBL" id="BPVZ01000045">
    <property type="protein sequence ID" value="GKV16283.1"/>
    <property type="molecule type" value="Genomic_DNA"/>
</dbReference>
<keyword evidence="2" id="KW-0812">Transmembrane</keyword>
<feature type="transmembrane region" description="Helical" evidence="2">
    <location>
        <begin position="12"/>
        <end position="32"/>
    </location>
</feature>
<keyword evidence="2" id="KW-0472">Membrane</keyword>
<comment type="caution">
    <text evidence="3">The sequence shown here is derived from an EMBL/GenBank/DDBJ whole genome shotgun (WGS) entry which is preliminary data.</text>
</comment>
<feature type="region of interest" description="Disordered" evidence="1">
    <location>
        <begin position="87"/>
        <end position="118"/>
    </location>
</feature>
<evidence type="ECO:0000256" key="2">
    <source>
        <dbReference type="SAM" id="Phobius"/>
    </source>
</evidence>
<dbReference type="Proteomes" id="UP001054252">
    <property type="component" value="Unassembled WGS sequence"/>
</dbReference>
<reference evidence="3 4" key="1">
    <citation type="journal article" date="2021" name="Commun. Biol.">
        <title>The genome of Shorea leprosula (Dipterocarpaceae) highlights the ecological relevance of drought in aseasonal tropical rainforests.</title>
        <authorList>
            <person name="Ng K.K.S."/>
            <person name="Kobayashi M.J."/>
            <person name="Fawcett J.A."/>
            <person name="Hatakeyama M."/>
            <person name="Paape T."/>
            <person name="Ng C.H."/>
            <person name="Ang C.C."/>
            <person name="Tnah L.H."/>
            <person name="Lee C.T."/>
            <person name="Nishiyama T."/>
            <person name="Sese J."/>
            <person name="O'Brien M.J."/>
            <person name="Copetti D."/>
            <person name="Mohd Noor M.I."/>
            <person name="Ong R.C."/>
            <person name="Putra M."/>
            <person name="Sireger I.Z."/>
            <person name="Indrioko S."/>
            <person name="Kosugi Y."/>
            <person name="Izuno A."/>
            <person name="Isagi Y."/>
            <person name="Lee S.L."/>
            <person name="Shimizu K.K."/>
        </authorList>
    </citation>
    <scope>NUCLEOTIDE SEQUENCE [LARGE SCALE GENOMIC DNA]</scope>
    <source>
        <strain evidence="3">214</strain>
    </source>
</reference>
<evidence type="ECO:0000313" key="4">
    <source>
        <dbReference type="Proteomes" id="UP001054252"/>
    </source>
</evidence>
<dbReference type="AlphaFoldDB" id="A0AAV5JNV3"/>
<accession>A0AAV5JNV3</accession>